<dbReference type="CDD" id="cd01347">
    <property type="entry name" value="ligand_gated_channel"/>
    <property type="match status" value="1"/>
</dbReference>
<evidence type="ECO:0000256" key="4">
    <source>
        <dbReference type="ARBA" id="ARBA00022692"/>
    </source>
</evidence>
<organism evidence="13 14">
    <name type="scientific">Steroidobacter flavus</name>
    <dbReference type="NCBI Taxonomy" id="1842136"/>
    <lineage>
        <taxon>Bacteria</taxon>
        <taxon>Pseudomonadati</taxon>
        <taxon>Pseudomonadota</taxon>
        <taxon>Gammaproteobacteria</taxon>
        <taxon>Steroidobacterales</taxon>
        <taxon>Steroidobacteraceae</taxon>
        <taxon>Steroidobacter</taxon>
    </lineage>
</organism>
<dbReference type="EMBL" id="JBHSDU010000003">
    <property type="protein sequence ID" value="MFC4309767.1"/>
    <property type="molecule type" value="Genomic_DNA"/>
</dbReference>
<dbReference type="Pfam" id="PF07715">
    <property type="entry name" value="Plug"/>
    <property type="match status" value="1"/>
</dbReference>
<dbReference type="Pfam" id="PF00593">
    <property type="entry name" value="TonB_dep_Rec_b-barrel"/>
    <property type="match status" value="1"/>
</dbReference>
<evidence type="ECO:0000256" key="8">
    <source>
        <dbReference type="PROSITE-ProRule" id="PRU01360"/>
    </source>
</evidence>
<evidence type="ECO:0000259" key="12">
    <source>
        <dbReference type="Pfam" id="PF07715"/>
    </source>
</evidence>
<proteinExistence type="inferred from homology"/>
<feature type="domain" description="TonB-dependent receptor-like beta-barrel" evidence="11">
    <location>
        <begin position="271"/>
        <end position="693"/>
    </location>
</feature>
<evidence type="ECO:0000256" key="1">
    <source>
        <dbReference type="ARBA" id="ARBA00004571"/>
    </source>
</evidence>
<accession>A0ABV8SS00</accession>
<dbReference type="InterPro" id="IPR036942">
    <property type="entry name" value="Beta-barrel_TonB_sf"/>
</dbReference>
<evidence type="ECO:0000313" key="14">
    <source>
        <dbReference type="Proteomes" id="UP001595904"/>
    </source>
</evidence>
<keyword evidence="6 8" id="KW-0472">Membrane</keyword>
<keyword evidence="4 8" id="KW-0812">Transmembrane</keyword>
<evidence type="ECO:0000259" key="11">
    <source>
        <dbReference type="Pfam" id="PF00593"/>
    </source>
</evidence>
<keyword evidence="5 9" id="KW-0798">TonB box</keyword>
<evidence type="ECO:0000256" key="5">
    <source>
        <dbReference type="ARBA" id="ARBA00023077"/>
    </source>
</evidence>
<dbReference type="SUPFAM" id="SSF56935">
    <property type="entry name" value="Porins"/>
    <property type="match status" value="1"/>
</dbReference>
<dbReference type="InterPro" id="IPR037066">
    <property type="entry name" value="Plug_dom_sf"/>
</dbReference>
<dbReference type="InterPro" id="IPR000531">
    <property type="entry name" value="Beta-barrel_TonB"/>
</dbReference>
<dbReference type="PANTHER" id="PTHR30069:SF42">
    <property type="entry name" value="FERRIC AEROBACTIN RECEPTOR"/>
    <property type="match status" value="1"/>
</dbReference>
<keyword evidence="2 8" id="KW-0813">Transport</keyword>
<sequence>MKTSMGRRIPLATSLSSLLLASFATGAQNQDTAAAEDQIAEVIVTGTRVPKSVDKIPGAITVVGEAELAQSTAVTMDATAVLSRSVPGYSESSQAMSNTGENLRGRIALRLFDGVPQGSPLREGTRNGTFTDMGIVERIEVINGPSAAEGVGAAGGIINYISRSPTEEGTEVDLTARYSSAFENDSDDWKIGATLTHKQDNYDVLAAASFTDRGMTYDGNGRAIGLNTSGSVADSESKNFFLKGGVNFGASESQRLQASISRFNIQGKGNYILVDGDRTTGVTNTSVRGQPLGGKAEFNDFRQQTLTYTHNDFFSGALSINTYRAEQAMRYIAENGDDRQDPLIAPLGTLIDQSEIRTEKKGVRTAWNRQNLFTDGLELTVGLDWVEDTAEQRLALTDRVWVPPMEYTSWAPYTQLSYDIGPVTISGGIRREDGELHVDDYVTTWFRDRRPVDGGTLSYKEDLPNFGVVWRIVPGLSAFVSYSKGFTLPNVGIPLRNVQCSNDTPEGTQPDGCPNDPRQSVAGILALEPIVVDNTEVGFNWRGSRMAFGASYYKSDSDLGVSLLVDPRSEDFIMLRRPVEIEGYEITSEFKITDTLRATALYSHTEGKTRTIDTGPLDREMGINDISPDKIGTTLSWQFNDAGDVTLGSTTYVGRDINEGRAGEEHTAGYTLFDLGANYRFGKSLVTLGVENLTDKFYVLSWSQVPGYRNYWSGRGRVTSLTYTMKF</sequence>
<comment type="caution">
    <text evidence="13">The sequence shown here is derived from an EMBL/GenBank/DDBJ whole genome shotgun (WGS) entry which is preliminary data.</text>
</comment>
<dbReference type="InterPro" id="IPR039426">
    <property type="entry name" value="TonB-dep_rcpt-like"/>
</dbReference>
<evidence type="ECO:0000256" key="6">
    <source>
        <dbReference type="ARBA" id="ARBA00023136"/>
    </source>
</evidence>
<evidence type="ECO:0000256" key="3">
    <source>
        <dbReference type="ARBA" id="ARBA00022452"/>
    </source>
</evidence>
<keyword evidence="7 8" id="KW-0998">Cell outer membrane</keyword>
<dbReference type="Proteomes" id="UP001595904">
    <property type="component" value="Unassembled WGS sequence"/>
</dbReference>
<keyword evidence="14" id="KW-1185">Reference proteome</keyword>
<reference evidence="14" key="1">
    <citation type="journal article" date="2019" name="Int. J. Syst. Evol. Microbiol.">
        <title>The Global Catalogue of Microorganisms (GCM) 10K type strain sequencing project: providing services to taxonomists for standard genome sequencing and annotation.</title>
        <authorList>
            <consortium name="The Broad Institute Genomics Platform"/>
            <consortium name="The Broad Institute Genome Sequencing Center for Infectious Disease"/>
            <person name="Wu L."/>
            <person name="Ma J."/>
        </authorList>
    </citation>
    <scope>NUCLEOTIDE SEQUENCE [LARGE SCALE GENOMIC DNA]</scope>
    <source>
        <strain evidence="14">CGMCC 1.10759</strain>
    </source>
</reference>
<dbReference type="Gene3D" id="2.170.130.10">
    <property type="entry name" value="TonB-dependent receptor, plug domain"/>
    <property type="match status" value="1"/>
</dbReference>
<feature type="chain" id="PRO_5047185295" evidence="10">
    <location>
        <begin position="27"/>
        <end position="727"/>
    </location>
</feature>
<evidence type="ECO:0000256" key="9">
    <source>
        <dbReference type="RuleBase" id="RU003357"/>
    </source>
</evidence>
<dbReference type="PANTHER" id="PTHR30069">
    <property type="entry name" value="TONB-DEPENDENT OUTER MEMBRANE RECEPTOR"/>
    <property type="match status" value="1"/>
</dbReference>
<evidence type="ECO:0000256" key="2">
    <source>
        <dbReference type="ARBA" id="ARBA00022448"/>
    </source>
</evidence>
<evidence type="ECO:0000313" key="13">
    <source>
        <dbReference type="EMBL" id="MFC4309767.1"/>
    </source>
</evidence>
<dbReference type="Gene3D" id="2.40.170.20">
    <property type="entry name" value="TonB-dependent receptor, beta-barrel domain"/>
    <property type="match status" value="1"/>
</dbReference>
<keyword evidence="10" id="KW-0732">Signal</keyword>
<keyword evidence="3 8" id="KW-1134">Transmembrane beta strand</keyword>
<gene>
    <name evidence="13" type="ORF">ACFPN2_11805</name>
</gene>
<comment type="subcellular location">
    <subcellularLocation>
        <location evidence="1 8">Cell outer membrane</location>
        <topology evidence="1 8">Multi-pass membrane protein</topology>
    </subcellularLocation>
</comment>
<evidence type="ECO:0000256" key="10">
    <source>
        <dbReference type="SAM" id="SignalP"/>
    </source>
</evidence>
<feature type="domain" description="TonB-dependent receptor plug" evidence="12">
    <location>
        <begin position="54"/>
        <end position="157"/>
    </location>
</feature>
<feature type="signal peptide" evidence="10">
    <location>
        <begin position="1"/>
        <end position="26"/>
    </location>
</feature>
<dbReference type="RefSeq" id="WP_380596802.1">
    <property type="nucleotide sequence ID" value="NZ_JBHSDU010000003.1"/>
</dbReference>
<name>A0ABV8SS00_9GAMM</name>
<comment type="similarity">
    <text evidence="8 9">Belongs to the TonB-dependent receptor family.</text>
</comment>
<dbReference type="InterPro" id="IPR012910">
    <property type="entry name" value="Plug_dom"/>
</dbReference>
<keyword evidence="13" id="KW-0675">Receptor</keyword>
<dbReference type="PROSITE" id="PS52016">
    <property type="entry name" value="TONB_DEPENDENT_REC_3"/>
    <property type="match status" value="1"/>
</dbReference>
<evidence type="ECO:0000256" key="7">
    <source>
        <dbReference type="ARBA" id="ARBA00023237"/>
    </source>
</evidence>
<protein>
    <submittedName>
        <fullName evidence="13">TonB-dependent receptor</fullName>
    </submittedName>
</protein>